<gene>
    <name evidence="1" type="ORF">MTR67_052383</name>
</gene>
<evidence type="ECO:0000313" key="2">
    <source>
        <dbReference type="Proteomes" id="UP001234989"/>
    </source>
</evidence>
<reference evidence="1" key="1">
    <citation type="submission" date="2023-08" db="EMBL/GenBank/DDBJ databases">
        <title>A de novo genome assembly of Solanum verrucosum Schlechtendal, a Mexican diploid species geographically isolated from the other diploid A-genome species in potato relatives.</title>
        <authorList>
            <person name="Hosaka K."/>
        </authorList>
    </citation>
    <scope>NUCLEOTIDE SEQUENCE</scope>
    <source>
        <tissue evidence="1">Young leaves</tissue>
    </source>
</reference>
<dbReference type="EMBL" id="CP133623">
    <property type="protein sequence ID" value="WMV58998.1"/>
    <property type="molecule type" value="Genomic_DNA"/>
</dbReference>
<proteinExistence type="predicted"/>
<feature type="non-terminal residue" evidence="1">
    <location>
        <position position="58"/>
    </location>
</feature>
<sequence length="58" mass="6501">MLISLLLEYNQQRRDTQLHSSLLTACCDLAAIDIIGRDLGVFGSSRKNFVIITINCFV</sequence>
<name>A0AAF1A2U6_SOLVR</name>
<evidence type="ECO:0000313" key="1">
    <source>
        <dbReference type="EMBL" id="WMV58998.1"/>
    </source>
</evidence>
<accession>A0AAF1A2U6</accession>
<dbReference type="Proteomes" id="UP001234989">
    <property type="component" value="Chromosome 12"/>
</dbReference>
<protein>
    <submittedName>
        <fullName evidence="1">Uncharacterized protein</fullName>
    </submittedName>
</protein>
<dbReference type="AlphaFoldDB" id="A0AAF1A2U6"/>
<keyword evidence="2" id="KW-1185">Reference proteome</keyword>
<organism evidence="1 2">
    <name type="scientific">Solanum verrucosum</name>
    <dbReference type="NCBI Taxonomy" id="315347"/>
    <lineage>
        <taxon>Eukaryota</taxon>
        <taxon>Viridiplantae</taxon>
        <taxon>Streptophyta</taxon>
        <taxon>Embryophyta</taxon>
        <taxon>Tracheophyta</taxon>
        <taxon>Spermatophyta</taxon>
        <taxon>Magnoliopsida</taxon>
        <taxon>eudicotyledons</taxon>
        <taxon>Gunneridae</taxon>
        <taxon>Pentapetalae</taxon>
        <taxon>asterids</taxon>
        <taxon>lamiids</taxon>
        <taxon>Solanales</taxon>
        <taxon>Solanaceae</taxon>
        <taxon>Solanoideae</taxon>
        <taxon>Solaneae</taxon>
        <taxon>Solanum</taxon>
    </lineage>
</organism>